<keyword evidence="1" id="KW-1185">Reference proteome</keyword>
<evidence type="ECO:0000313" key="1">
    <source>
        <dbReference type="Proteomes" id="UP000887565"/>
    </source>
</evidence>
<dbReference type="AlphaFoldDB" id="A0A915IC77"/>
<accession>A0A915IC77</accession>
<protein>
    <submittedName>
        <fullName evidence="2">Uncharacterized protein</fullName>
    </submittedName>
</protein>
<evidence type="ECO:0000313" key="2">
    <source>
        <dbReference type="WBParaSite" id="nRc.2.0.1.t11383-RA"/>
    </source>
</evidence>
<name>A0A915IC77_ROMCU</name>
<sequence>MENLKPTNSTAEPSRGVAGRPRFDALSELPILSIQVPQLWALPPKTKPVAVSTPNFKSKPSSRMCSSIERPALRFENCKILTAENAIVVGVQSSNFVL</sequence>
<dbReference type="WBParaSite" id="nRc.2.0.1.t11383-RA">
    <property type="protein sequence ID" value="nRc.2.0.1.t11383-RA"/>
    <property type="gene ID" value="nRc.2.0.1.g11383"/>
</dbReference>
<proteinExistence type="predicted"/>
<dbReference type="Proteomes" id="UP000887565">
    <property type="component" value="Unplaced"/>
</dbReference>
<reference evidence="2" key="1">
    <citation type="submission" date="2022-11" db="UniProtKB">
        <authorList>
            <consortium name="WormBaseParasite"/>
        </authorList>
    </citation>
    <scope>IDENTIFICATION</scope>
</reference>
<organism evidence="1 2">
    <name type="scientific">Romanomermis culicivorax</name>
    <name type="common">Nematode worm</name>
    <dbReference type="NCBI Taxonomy" id="13658"/>
    <lineage>
        <taxon>Eukaryota</taxon>
        <taxon>Metazoa</taxon>
        <taxon>Ecdysozoa</taxon>
        <taxon>Nematoda</taxon>
        <taxon>Enoplea</taxon>
        <taxon>Dorylaimia</taxon>
        <taxon>Mermithida</taxon>
        <taxon>Mermithoidea</taxon>
        <taxon>Mermithidae</taxon>
        <taxon>Romanomermis</taxon>
    </lineage>
</organism>